<dbReference type="EMBL" id="CP059271">
    <property type="protein sequence ID" value="QLQ80821.1"/>
    <property type="molecule type" value="Genomic_DNA"/>
</dbReference>
<dbReference type="Proteomes" id="UP000510647">
    <property type="component" value="Chromosome 5"/>
</dbReference>
<protein>
    <submittedName>
        <fullName evidence="1">Uncharacterized protein</fullName>
    </submittedName>
</protein>
<organism evidence="1 2">
    <name type="scientific">Torulaspora globosa</name>
    <dbReference type="NCBI Taxonomy" id="48254"/>
    <lineage>
        <taxon>Eukaryota</taxon>
        <taxon>Fungi</taxon>
        <taxon>Dikarya</taxon>
        <taxon>Ascomycota</taxon>
        <taxon>Saccharomycotina</taxon>
        <taxon>Saccharomycetes</taxon>
        <taxon>Saccharomycetales</taxon>
        <taxon>Saccharomycetaceae</taxon>
        <taxon>Torulaspora</taxon>
    </lineage>
</organism>
<name>A0A7H9HU05_9SACH</name>
<evidence type="ECO:0000313" key="2">
    <source>
        <dbReference type="Proteomes" id="UP000510647"/>
    </source>
</evidence>
<proteinExistence type="predicted"/>
<dbReference type="OrthoDB" id="4067558at2759"/>
<sequence>MLARFYSSSPAGPKTQPTSRHALLYSRWAKPVSKVFMLSIGSYYSLMYLWEYLERKELEYEELSKV</sequence>
<evidence type="ECO:0000313" key="1">
    <source>
        <dbReference type="EMBL" id="QLQ80821.1"/>
    </source>
</evidence>
<accession>A0A7H9HU05</accession>
<gene>
    <name evidence="1" type="ORF">HG537_0E01760</name>
</gene>
<keyword evidence="2" id="KW-1185">Reference proteome</keyword>
<reference evidence="1 2" key="1">
    <citation type="submission" date="2020-06" db="EMBL/GenBank/DDBJ databases">
        <title>The yeast mating-type switching endonuclease HO is a domesticated member of an unorthodox homing genetic element family.</title>
        <authorList>
            <person name="Coughlan A.Y."/>
            <person name="Lombardi L."/>
            <person name="Braun-Galleani S."/>
            <person name="Martos A.R."/>
            <person name="Galeote V."/>
            <person name="Bigey F."/>
            <person name="Dequin S."/>
            <person name="Byrne K.P."/>
            <person name="Wolfe K.H."/>
        </authorList>
    </citation>
    <scope>NUCLEOTIDE SEQUENCE [LARGE SCALE GENOMIC DNA]</scope>
    <source>
        <strain evidence="1 2">CBS2947</strain>
    </source>
</reference>
<dbReference type="AlphaFoldDB" id="A0A7H9HU05"/>